<dbReference type="AlphaFoldDB" id="A0A1N6YN44"/>
<dbReference type="Gene3D" id="3.60.15.10">
    <property type="entry name" value="Ribonuclease Z/Hydroxyacylglutathione hydrolase-like"/>
    <property type="match status" value="1"/>
</dbReference>
<evidence type="ECO:0000313" key="2">
    <source>
        <dbReference type="Proteomes" id="UP000186914"/>
    </source>
</evidence>
<dbReference type="Proteomes" id="UP000186914">
    <property type="component" value="Unassembled WGS sequence"/>
</dbReference>
<dbReference type="OrthoDB" id="337606at2157"/>
<reference evidence="2" key="1">
    <citation type="submission" date="2017-01" db="EMBL/GenBank/DDBJ databases">
        <authorList>
            <person name="Varghese N."/>
            <person name="Submissions S."/>
        </authorList>
    </citation>
    <scope>NUCLEOTIDE SEQUENCE [LARGE SCALE GENOMIC DNA]</scope>
    <source>
        <strain evidence="2">CGMCC 1.7737</strain>
    </source>
</reference>
<dbReference type="SUPFAM" id="SSF56281">
    <property type="entry name" value="Metallo-hydrolase/oxidoreductase"/>
    <property type="match status" value="1"/>
</dbReference>
<dbReference type="PANTHER" id="PTHR43546">
    <property type="entry name" value="UPF0173 METAL-DEPENDENT HYDROLASE MJ1163-RELATED"/>
    <property type="match status" value="1"/>
</dbReference>
<gene>
    <name evidence="1" type="ORF">SAMN05421858_1647</name>
</gene>
<name>A0A1N6YN44_9EURY</name>
<dbReference type="InterPro" id="IPR036866">
    <property type="entry name" value="RibonucZ/Hydroxyglut_hydro"/>
</dbReference>
<protein>
    <submittedName>
        <fullName evidence="1">L-ascorbate metabolism protein UlaG, beta-lactamase superfamily</fullName>
    </submittedName>
</protein>
<dbReference type="RefSeq" id="WP_076429532.1">
    <property type="nucleotide sequence ID" value="NZ_FTNO01000001.1"/>
</dbReference>
<dbReference type="Pfam" id="PF13483">
    <property type="entry name" value="Lactamase_B_3"/>
    <property type="match status" value="1"/>
</dbReference>
<sequence>MTLKHDELTVEWFGYATVRLETEDGFVAYIDPGRYGVLTGDWEPDTLGVGHPEPVDYRAEDGDVVFVTHNHHYDSDGIERVASDDATVVVYDGVNTEEIDRDVKAVDDLPYEIRRIGEEDHLTVGDCEAWSLPAYNEPNGPHTRGNGEPFHPKGFGVGFLLSLGGTTVFWPGDSDVLAGHRELEVSLFLPPIGGSFTMDRRESAELAEALSPDLVVPIHYNTFSALETDSEAFAEDVESRGVSVALDEE</sequence>
<organism evidence="1 2">
    <name type="scientific">Haladaptatus litoreus</name>
    <dbReference type="NCBI Taxonomy" id="553468"/>
    <lineage>
        <taxon>Archaea</taxon>
        <taxon>Methanobacteriati</taxon>
        <taxon>Methanobacteriota</taxon>
        <taxon>Stenosarchaea group</taxon>
        <taxon>Halobacteria</taxon>
        <taxon>Halobacteriales</taxon>
        <taxon>Haladaptataceae</taxon>
        <taxon>Haladaptatus</taxon>
    </lineage>
</organism>
<dbReference type="InterPro" id="IPR050114">
    <property type="entry name" value="UPF0173_UPF0282_UlaG_hydrolase"/>
</dbReference>
<evidence type="ECO:0000313" key="1">
    <source>
        <dbReference type="EMBL" id="SIR16033.1"/>
    </source>
</evidence>
<dbReference type="PANTHER" id="PTHR43546:SF8">
    <property type="entry name" value="METALLO-BETA-LACTAMASE DOMAIN-CONTAINING PROTEIN"/>
    <property type="match status" value="1"/>
</dbReference>
<keyword evidence="2" id="KW-1185">Reference proteome</keyword>
<accession>A0A1N6YN44</accession>
<proteinExistence type="predicted"/>
<dbReference type="EMBL" id="FTNO01000001">
    <property type="protein sequence ID" value="SIR16033.1"/>
    <property type="molecule type" value="Genomic_DNA"/>
</dbReference>